<dbReference type="SUPFAM" id="SSF52540">
    <property type="entry name" value="P-loop containing nucleoside triphosphate hydrolases"/>
    <property type="match status" value="1"/>
</dbReference>
<keyword evidence="7 8" id="KW-0460">Magnesium</keyword>
<dbReference type="HAMAP" id="MF_00336">
    <property type="entry name" value="BioD"/>
    <property type="match status" value="1"/>
</dbReference>
<comment type="pathway">
    <text evidence="8">Cofactor biosynthesis; biotin biosynthesis; biotin from 7,8-diaminononanoate: step 1/2.</text>
</comment>
<dbReference type="Proteomes" id="UP000020766">
    <property type="component" value="Unassembled WGS sequence"/>
</dbReference>
<dbReference type="Pfam" id="PF13500">
    <property type="entry name" value="AAA_26"/>
    <property type="match status" value="1"/>
</dbReference>
<dbReference type="EC" id="6.3.3.3" evidence="8"/>
<feature type="binding site" evidence="8">
    <location>
        <begin position="12"/>
        <end position="17"/>
    </location>
    <ligand>
        <name>ATP</name>
        <dbReference type="ChEBI" id="CHEBI:30616"/>
    </ligand>
</feature>
<evidence type="ECO:0000313" key="10">
    <source>
        <dbReference type="Proteomes" id="UP000020766"/>
    </source>
</evidence>
<dbReference type="NCBIfam" id="TIGR00347">
    <property type="entry name" value="bioD"/>
    <property type="match status" value="1"/>
</dbReference>
<feature type="binding site" evidence="8">
    <location>
        <begin position="176"/>
        <end position="177"/>
    </location>
    <ligand>
        <name>ATP</name>
        <dbReference type="ChEBI" id="CHEBI:30616"/>
    </ligand>
</feature>
<dbReference type="GO" id="GO:0005524">
    <property type="term" value="F:ATP binding"/>
    <property type="evidence" value="ECO:0007669"/>
    <property type="project" value="UniProtKB-UniRule"/>
</dbReference>
<keyword evidence="3 8" id="KW-0479">Metal-binding</keyword>
<accession>A0A014P131</accession>
<comment type="function">
    <text evidence="8">Catalyzes a mechanistically unusual reaction, the ATP-dependent insertion of CO2 between the N7 and N8 nitrogen atoms of 7,8-diaminopelargonic acid (DAPA, also called 7,8-diammoniononanoate) to form a ureido ring.</text>
</comment>
<dbReference type="Gene3D" id="3.40.50.300">
    <property type="entry name" value="P-loop containing nucleotide triphosphate hydrolases"/>
    <property type="match status" value="1"/>
</dbReference>
<dbReference type="InterPro" id="IPR027417">
    <property type="entry name" value="P-loop_NTPase"/>
</dbReference>
<evidence type="ECO:0000256" key="2">
    <source>
        <dbReference type="ARBA" id="ARBA00022598"/>
    </source>
</evidence>
<name>A0A014P131_9BURK</name>
<keyword evidence="4 8" id="KW-0547">Nucleotide-binding</keyword>
<comment type="subcellular location">
    <subcellularLocation>
        <location evidence="8">Cytoplasm</location>
    </subcellularLocation>
</comment>
<dbReference type="EMBL" id="JBOK01000012">
    <property type="protein sequence ID" value="EXU79860.1"/>
    <property type="molecule type" value="Genomic_DNA"/>
</dbReference>
<dbReference type="PIRSF" id="PIRSF006755">
    <property type="entry name" value="DTB_synth"/>
    <property type="match status" value="1"/>
</dbReference>
<keyword evidence="6 8" id="KW-0067">ATP-binding</keyword>
<keyword evidence="1 8" id="KW-0963">Cytoplasm</keyword>
<proteinExistence type="inferred from homology"/>
<feature type="binding site" evidence="8">
    <location>
        <position position="55"/>
    </location>
    <ligand>
        <name>Mg(2+)</name>
        <dbReference type="ChEBI" id="CHEBI:18420"/>
    </ligand>
</feature>
<dbReference type="CDD" id="cd03109">
    <property type="entry name" value="DTBS"/>
    <property type="match status" value="1"/>
</dbReference>
<evidence type="ECO:0000256" key="7">
    <source>
        <dbReference type="ARBA" id="ARBA00022842"/>
    </source>
</evidence>
<feature type="binding site" evidence="8">
    <location>
        <position position="55"/>
    </location>
    <ligand>
        <name>ATP</name>
        <dbReference type="ChEBI" id="CHEBI:30616"/>
    </ligand>
</feature>
<dbReference type="RefSeq" id="WP_043384206.1">
    <property type="nucleotide sequence ID" value="NZ_JBOK01000012.1"/>
</dbReference>
<dbReference type="GO" id="GO:0000287">
    <property type="term" value="F:magnesium ion binding"/>
    <property type="evidence" value="ECO:0007669"/>
    <property type="project" value="UniProtKB-UniRule"/>
</dbReference>
<feature type="active site" evidence="8">
    <location>
        <position position="37"/>
    </location>
</feature>
<dbReference type="GO" id="GO:0004141">
    <property type="term" value="F:dethiobiotin synthase activity"/>
    <property type="evidence" value="ECO:0007669"/>
    <property type="project" value="UniProtKB-UniRule"/>
</dbReference>
<keyword evidence="10" id="KW-1185">Reference proteome</keyword>
<keyword evidence="2 8" id="KW-0436">Ligase</keyword>
<comment type="similarity">
    <text evidence="8">Belongs to the dethiobiotin synthetase family.</text>
</comment>
<feature type="binding site" evidence="8">
    <location>
        <begin position="116"/>
        <end position="119"/>
    </location>
    <ligand>
        <name>ATP</name>
        <dbReference type="ChEBI" id="CHEBI:30616"/>
    </ligand>
</feature>
<comment type="caution">
    <text evidence="9">The sequence shown here is derived from an EMBL/GenBank/DDBJ whole genome shotgun (WGS) entry which is preliminary data.</text>
</comment>
<keyword evidence="5 8" id="KW-0093">Biotin biosynthesis</keyword>
<protein>
    <recommendedName>
        <fullName evidence="8">ATP-dependent dethiobiotin synthetase BioD</fullName>
        <ecNumber evidence="8">6.3.3.3</ecNumber>
    </recommendedName>
    <alternativeName>
        <fullName evidence="8">DTB synthetase</fullName>
        <shortName evidence="8">DTBS</shortName>
    </alternativeName>
    <alternativeName>
        <fullName evidence="8">Dethiobiotin synthase</fullName>
    </alternativeName>
</protein>
<evidence type="ECO:0000256" key="8">
    <source>
        <dbReference type="HAMAP-Rule" id="MF_00336"/>
    </source>
</evidence>
<dbReference type="GO" id="GO:0042803">
    <property type="term" value="F:protein homodimerization activity"/>
    <property type="evidence" value="ECO:0007669"/>
    <property type="project" value="UniProtKB-ARBA"/>
</dbReference>
<comment type="caution">
    <text evidence="8">Lacks conserved residue(s) required for the propagation of feature annotation.</text>
</comment>
<comment type="catalytic activity">
    <reaction evidence="8">
        <text>(7R,8S)-7,8-diammoniononanoate + CO2 + ATP = (4R,5S)-dethiobiotin + ADP + phosphate + 3 H(+)</text>
        <dbReference type="Rhea" id="RHEA:15805"/>
        <dbReference type="ChEBI" id="CHEBI:15378"/>
        <dbReference type="ChEBI" id="CHEBI:16526"/>
        <dbReference type="ChEBI" id="CHEBI:30616"/>
        <dbReference type="ChEBI" id="CHEBI:43474"/>
        <dbReference type="ChEBI" id="CHEBI:149469"/>
        <dbReference type="ChEBI" id="CHEBI:149473"/>
        <dbReference type="ChEBI" id="CHEBI:456216"/>
        <dbReference type="EC" id="6.3.3.3"/>
    </reaction>
</comment>
<comment type="cofactor">
    <cofactor evidence="8">
        <name>Mg(2+)</name>
        <dbReference type="ChEBI" id="CHEBI:18420"/>
    </cofactor>
</comment>
<evidence type="ECO:0000256" key="1">
    <source>
        <dbReference type="ARBA" id="ARBA00022490"/>
    </source>
</evidence>
<dbReference type="AlphaFoldDB" id="A0A014P131"/>
<feature type="binding site" evidence="8">
    <location>
        <position position="16"/>
    </location>
    <ligand>
        <name>Mg(2+)</name>
        <dbReference type="ChEBI" id="CHEBI:18420"/>
    </ligand>
</feature>
<evidence type="ECO:0000256" key="6">
    <source>
        <dbReference type="ARBA" id="ARBA00022840"/>
    </source>
</evidence>
<dbReference type="PATRIC" id="fig|1457173.3.peg.2292"/>
<dbReference type="FunFam" id="3.40.50.300:FF:000292">
    <property type="entry name" value="ATP-dependent dethiobiotin synthetase BioD"/>
    <property type="match status" value="1"/>
</dbReference>
<evidence type="ECO:0000256" key="4">
    <source>
        <dbReference type="ARBA" id="ARBA00022741"/>
    </source>
</evidence>
<gene>
    <name evidence="8" type="primary">bioD</name>
    <name evidence="9" type="ORF">AX13_03115</name>
</gene>
<feature type="binding site" evidence="8">
    <location>
        <position position="116"/>
    </location>
    <ligand>
        <name>Mg(2+)</name>
        <dbReference type="ChEBI" id="CHEBI:18420"/>
    </ligand>
</feature>
<sequence length="224" mass="23468">MIACFVTGTDTGVGKTLSSCALLHALARHHRRVVGMKPVASGAEPDGQGGWANEDSLALRAASTLVVPPQLDNPVLLPDPVSPHIAAERAGATVQLAPILQAYQQLAAQADAVVVEGAGGWQVPLSPRLRIADLAVALQLPVVLVVGLRLGCINHALLTAEAIRASGLPLAGWIASRVDPQMREPEANLAYLRQHLGAPLLADLPWQAQPDARAVPVQLPTAWQ</sequence>
<feature type="binding site" evidence="8">
    <location>
        <position position="41"/>
    </location>
    <ligand>
        <name>substrate</name>
    </ligand>
</feature>
<evidence type="ECO:0000256" key="3">
    <source>
        <dbReference type="ARBA" id="ARBA00022723"/>
    </source>
</evidence>
<dbReference type="GO" id="GO:0009102">
    <property type="term" value="P:biotin biosynthetic process"/>
    <property type="evidence" value="ECO:0007669"/>
    <property type="project" value="UniProtKB-UniRule"/>
</dbReference>
<evidence type="ECO:0000256" key="5">
    <source>
        <dbReference type="ARBA" id="ARBA00022756"/>
    </source>
</evidence>
<dbReference type="PANTHER" id="PTHR43210:SF5">
    <property type="entry name" value="DETHIOBIOTIN SYNTHETASE"/>
    <property type="match status" value="1"/>
</dbReference>
<dbReference type="PANTHER" id="PTHR43210">
    <property type="entry name" value="DETHIOBIOTIN SYNTHETASE"/>
    <property type="match status" value="1"/>
</dbReference>
<comment type="subunit">
    <text evidence="8">Homodimer.</text>
</comment>
<evidence type="ECO:0000313" key="9">
    <source>
        <dbReference type="EMBL" id="EXU79860.1"/>
    </source>
</evidence>
<dbReference type="UniPathway" id="UPA00078">
    <property type="reaction ID" value="UER00161"/>
</dbReference>
<reference evidence="9 10" key="1">
    <citation type="submission" date="2014-01" db="EMBL/GenBank/DDBJ databases">
        <title>Interspecies Systems Biology Uncovers Metabolites Affecting C. elegans Gene Expression and Life History Traits.</title>
        <authorList>
            <person name="Watson E."/>
            <person name="Macneil L.T."/>
            <person name="Ritter A.D."/>
            <person name="Yilmaz L.S."/>
            <person name="Rosebrock A.P."/>
            <person name="Caudy A.A."/>
            <person name="Walhout A.J."/>
        </authorList>
    </citation>
    <scope>NUCLEOTIDE SEQUENCE [LARGE SCALE GENOMIC DNA]</scope>
    <source>
        <strain evidence="9 10">DA1877</strain>
    </source>
</reference>
<organism evidence="9 10">
    <name type="scientific">Comamonas aquatica DA1877</name>
    <dbReference type="NCBI Taxonomy" id="1457173"/>
    <lineage>
        <taxon>Bacteria</taxon>
        <taxon>Pseudomonadati</taxon>
        <taxon>Pseudomonadota</taxon>
        <taxon>Betaproteobacteria</taxon>
        <taxon>Burkholderiales</taxon>
        <taxon>Comamonadaceae</taxon>
        <taxon>Comamonas</taxon>
    </lineage>
</organism>
<dbReference type="STRING" id="225991.MA05_06285"/>
<dbReference type="InterPro" id="IPR004472">
    <property type="entry name" value="DTB_synth_BioD"/>
</dbReference>
<dbReference type="GO" id="GO:0005829">
    <property type="term" value="C:cytosol"/>
    <property type="evidence" value="ECO:0007669"/>
    <property type="project" value="TreeGrafter"/>
</dbReference>